<evidence type="ECO:0000313" key="1">
    <source>
        <dbReference type="EMBL" id="MBW46558.1"/>
    </source>
</evidence>
<reference evidence="1" key="1">
    <citation type="submission" date="2018-01" db="EMBL/GenBank/DDBJ databases">
        <title>An insight into the sialome of Amazonian anophelines.</title>
        <authorList>
            <person name="Ribeiro J.M."/>
            <person name="Scarpassa V."/>
            <person name="Calvo E."/>
        </authorList>
    </citation>
    <scope>NUCLEOTIDE SEQUENCE</scope>
    <source>
        <tissue evidence="1">Salivary glands</tissue>
    </source>
</reference>
<name>A0A2M4B175_9DIPT</name>
<protein>
    <submittedName>
        <fullName evidence="1">Putative secreted protein</fullName>
    </submittedName>
</protein>
<dbReference type="EMBL" id="GGFK01013237">
    <property type="protein sequence ID" value="MBW46558.1"/>
    <property type="molecule type" value="Transcribed_RNA"/>
</dbReference>
<sequence>MYAGLTYPFSFRFLFGVLSQKLSTCATKRLLRWSLTMAPVCARPVSPVTMHHAPCSRPSLDARAIRV</sequence>
<dbReference type="AlphaFoldDB" id="A0A2M4B175"/>
<proteinExistence type="predicted"/>
<organism evidence="1">
    <name type="scientific">Anopheles triannulatus</name>
    <dbReference type="NCBI Taxonomy" id="58253"/>
    <lineage>
        <taxon>Eukaryota</taxon>
        <taxon>Metazoa</taxon>
        <taxon>Ecdysozoa</taxon>
        <taxon>Arthropoda</taxon>
        <taxon>Hexapoda</taxon>
        <taxon>Insecta</taxon>
        <taxon>Pterygota</taxon>
        <taxon>Neoptera</taxon>
        <taxon>Endopterygota</taxon>
        <taxon>Diptera</taxon>
        <taxon>Nematocera</taxon>
        <taxon>Culicoidea</taxon>
        <taxon>Culicidae</taxon>
        <taxon>Anophelinae</taxon>
        <taxon>Anopheles</taxon>
    </lineage>
</organism>
<accession>A0A2M4B175</accession>